<feature type="domain" description="Glucose-6-phosphate dehydrogenase assembly protein OpcA C-terminal" evidence="2">
    <location>
        <begin position="165"/>
        <end position="296"/>
    </location>
</feature>
<organism evidence="3 4">
    <name type="scientific">Populibacterium corticicola</name>
    <dbReference type="NCBI Taxonomy" id="1812826"/>
    <lineage>
        <taxon>Bacteria</taxon>
        <taxon>Bacillati</taxon>
        <taxon>Actinomycetota</taxon>
        <taxon>Actinomycetes</taxon>
        <taxon>Micrococcales</taxon>
        <taxon>Jonesiaceae</taxon>
        <taxon>Populibacterium</taxon>
    </lineage>
</organism>
<evidence type="ECO:0000259" key="2">
    <source>
        <dbReference type="Pfam" id="PF20171"/>
    </source>
</evidence>
<dbReference type="PANTHER" id="PTHR38658:SF1">
    <property type="entry name" value="OXPP CYCLE PROTEIN OPCA-RELATED"/>
    <property type="match status" value="1"/>
</dbReference>
<evidence type="ECO:0000259" key="1">
    <source>
        <dbReference type="Pfam" id="PF10128"/>
    </source>
</evidence>
<proteinExistence type="predicted"/>
<dbReference type="Pfam" id="PF10128">
    <property type="entry name" value="OpcA_G6PD_assem"/>
    <property type="match status" value="1"/>
</dbReference>
<dbReference type="Proteomes" id="UP001597391">
    <property type="component" value="Unassembled WGS sequence"/>
</dbReference>
<dbReference type="PANTHER" id="PTHR38658">
    <property type="entry name" value="OXPP CYCLE PROTEIN OPCA-RELATED"/>
    <property type="match status" value="1"/>
</dbReference>
<dbReference type="EMBL" id="JBHUOP010000001">
    <property type="protein sequence ID" value="MFD2839544.1"/>
    <property type="molecule type" value="Genomic_DNA"/>
</dbReference>
<accession>A0ABW5XEN4</accession>
<evidence type="ECO:0000313" key="3">
    <source>
        <dbReference type="EMBL" id="MFD2839544.1"/>
    </source>
</evidence>
<dbReference type="InterPro" id="IPR004555">
    <property type="entry name" value="G6PDH_assembly_OpcA"/>
</dbReference>
<comment type="caution">
    <text evidence="3">The sequence shown here is derived from an EMBL/GenBank/DDBJ whole genome shotgun (WGS) entry which is preliminary data.</text>
</comment>
<dbReference type="InterPro" id="IPR046801">
    <property type="entry name" value="OpcA_G6PD_N"/>
</dbReference>
<sequence length="306" mass="32871">MIIDIPDTTASKVARKLVKVREDGGQIALGRVLNLVILAQPDEIESSIEAANAASAEHPCRIIVVSDVGASDSDVLNAQIRVGGDAGASEVIVFSAATEVVAHTDTLIMPLLLPDAPIVAWWPSVVPDSPANEPIGSMAHTRLTDSVNSDNPQANIRKLRENHVPGDVDLAWTRATVWRGLVATALDQPPFDPVTAVEIAGDAAHPSLDLLGAWLANALDVPVTLQPIEGALGLTKVLLKRDSGDIEFTRNDGKRATLRQPNMPEQHINLPIRSLEDCLAEELRRLHPDMFYSEVLLKGLPKVVIV</sequence>
<keyword evidence="4" id="KW-1185">Reference proteome</keyword>
<dbReference type="InterPro" id="IPR046802">
    <property type="entry name" value="OpcA_G6PD_C"/>
</dbReference>
<evidence type="ECO:0000313" key="4">
    <source>
        <dbReference type="Proteomes" id="UP001597391"/>
    </source>
</evidence>
<dbReference type="RefSeq" id="WP_377465026.1">
    <property type="nucleotide sequence ID" value="NZ_JBHUOP010000001.1"/>
</dbReference>
<feature type="domain" description="Glucose-6-phosphate dehydrogenase assembly protein OpcA N-terminal" evidence="1">
    <location>
        <begin position="51"/>
        <end position="161"/>
    </location>
</feature>
<reference evidence="4" key="1">
    <citation type="journal article" date="2019" name="Int. J. Syst. Evol. Microbiol.">
        <title>The Global Catalogue of Microorganisms (GCM) 10K type strain sequencing project: providing services to taxonomists for standard genome sequencing and annotation.</title>
        <authorList>
            <consortium name="The Broad Institute Genomics Platform"/>
            <consortium name="The Broad Institute Genome Sequencing Center for Infectious Disease"/>
            <person name="Wu L."/>
            <person name="Ma J."/>
        </authorList>
    </citation>
    <scope>NUCLEOTIDE SEQUENCE [LARGE SCALE GENOMIC DNA]</scope>
    <source>
        <strain evidence="4">KCTC 33576</strain>
    </source>
</reference>
<name>A0ABW5XEN4_9MICO</name>
<gene>
    <name evidence="3" type="ORF">ACFSYH_03060</name>
</gene>
<protein>
    <submittedName>
        <fullName evidence="3">Glucose-6-phosphate dehydrogenase assembly protein OpcA</fullName>
    </submittedName>
</protein>
<dbReference type="Pfam" id="PF20171">
    <property type="entry name" value="OpcA_G6PD_C"/>
    <property type="match status" value="1"/>
</dbReference>